<gene>
    <name evidence="2" type="ORF">SteCoe_37276</name>
</gene>
<reference evidence="2 3" key="1">
    <citation type="submission" date="2016-11" db="EMBL/GenBank/DDBJ databases">
        <title>The macronuclear genome of Stentor coeruleus: a giant cell with tiny introns.</title>
        <authorList>
            <person name="Slabodnick M."/>
            <person name="Ruby J.G."/>
            <person name="Reiff S.B."/>
            <person name="Swart E.C."/>
            <person name="Gosai S."/>
            <person name="Prabakaran S."/>
            <person name="Witkowska E."/>
            <person name="Larue G.E."/>
            <person name="Fisher S."/>
            <person name="Freeman R.M."/>
            <person name="Gunawardena J."/>
            <person name="Chu W."/>
            <person name="Stover N.A."/>
            <person name="Gregory B.D."/>
            <person name="Nowacki M."/>
            <person name="Derisi J."/>
            <person name="Roy S.W."/>
            <person name="Marshall W.F."/>
            <person name="Sood P."/>
        </authorList>
    </citation>
    <scope>NUCLEOTIDE SEQUENCE [LARGE SCALE GENOMIC DNA]</scope>
    <source>
        <strain evidence="2">WM001</strain>
    </source>
</reference>
<dbReference type="EMBL" id="MPUH01001846">
    <property type="protein sequence ID" value="OMJ66030.1"/>
    <property type="molecule type" value="Genomic_DNA"/>
</dbReference>
<keyword evidence="1" id="KW-0472">Membrane</keyword>
<sequence length="261" mass="30328">MFNSLVEKILPKTEDLPKIQDSKVGQNQIIDKFNTDASLEELKKTLNTFEIEPIPDLPESHVSTLREHKSAVSCVSYTRIKVINLFRLGSRLYKQERNKKLYEFFENSLAENWKFLSSTEKSEMERLHLDLKDKYSNSLNSEKNQLFGAKVDSSDIDFFSHTDLQKQILDLAKNMKQVAKGFSSTLESDNSLLETIYSKQSTYLTELNKEHEKMDSIQIKTSMWANFKAFVAVIFSLIIFITMMVIIYLFPSTSYIYLNNH</sequence>
<keyword evidence="3" id="KW-1185">Reference proteome</keyword>
<protein>
    <submittedName>
        <fullName evidence="2">Uncharacterized protein</fullName>
    </submittedName>
</protein>
<keyword evidence="1" id="KW-0812">Transmembrane</keyword>
<name>A0A1R2ANP5_9CILI</name>
<evidence type="ECO:0000313" key="2">
    <source>
        <dbReference type="EMBL" id="OMJ66030.1"/>
    </source>
</evidence>
<comment type="caution">
    <text evidence="2">The sequence shown here is derived from an EMBL/GenBank/DDBJ whole genome shotgun (WGS) entry which is preliminary data.</text>
</comment>
<proteinExistence type="predicted"/>
<feature type="transmembrane region" description="Helical" evidence="1">
    <location>
        <begin position="229"/>
        <end position="250"/>
    </location>
</feature>
<dbReference type="AlphaFoldDB" id="A0A1R2ANP5"/>
<organism evidence="2 3">
    <name type="scientific">Stentor coeruleus</name>
    <dbReference type="NCBI Taxonomy" id="5963"/>
    <lineage>
        <taxon>Eukaryota</taxon>
        <taxon>Sar</taxon>
        <taxon>Alveolata</taxon>
        <taxon>Ciliophora</taxon>
        <taxon>Postciliodesmatophora</taxon>
        <taxon>Heterotrichea</taxon>
        <taxon>Heterotrichida</taxon>
        <taxon>Stentoridae</taxon>
        <taxon>Stentor</taxon>
    </lineage>
</organism>
<dbReference type="Proteomes" id="UP000187209">
    <property type="component" value="Unassembled WGS sequence"/>
</dbReference>
<accession>A0A1R2ANP5</accession>
<evidence type="ECO:0000256" key="1">
    <source>
        <dbReference type="SAM" id="Phobius"/>
    </source>
</evidence>
<dbReference type="OrthoDB" id="10559413at2759"/>
<evidence type="ECO:0000313" key="3">
    <source>
        <dbReference type="Proteomes" id="UP000187209"/>
    </source>
</evidence>
<keyword evidence="1" id="KW-1133">Transmembrane helix</keyword>